<dbReference type="InterPro" id="IPR021264">
    <property type="entry name" value="AFUB_079030/YDR124W-like"/>
</dbReference>
<dbReference type="InterPro" id="IPR047092">
    <property type="entry name" value="AFUB_07903/YDR124W-like_hel"/>
</dbReference>
<dbReference type="STRING" id="418459.E3JZ10"/>
<keyword evidence="4" id="KW-1185">Reference proteome</keyword>
<feature type="compositionally biased region" description="Polar residues" evidence="1">
    <location>
        <begin position="275"/>
        <end position="284"/>
    </location>
</feature>
<evidence type="ECO:0000259" key="2">
    <source>
        <dbReference type="Pfam" id="PF11001"/>
    </source>
</evidence>
<organism evidence="3 4">
    <name type="scientific">Puccinia graminis f. sp. tritici (strain CRL 75-36-700-3 / race SCCL)</name>
    <name type="common">Black stem rust fungus</name>
    <dbReference type="NCBI Taxonomy" id="418459"/>
    <lineage>
        <taxon>Eukaryota</taxon>
        <taxon>Fungi</taxon>
        <taxon>Dikarya</taxon>
        <taxon>Basidiomycota</taxon>
        <taxon>Pucciniomycotina</taxon>
        <taxon>Pucciniomycetes</taxon>
        <taxon>Pucciniales</taxon>
        <taxon>Pucciniaceae</taxon>
        <taxon>Puccinia</taxon>
    </lineage>
</organism>
<feature type="region of interest" description="Disordered" evidence="1">
    <location>
        <begin position="701"/>
        <end position="722"/>
    </location>
</feature>
<feature type="compositionally biased region" description="Polar residues" evidence="1">
    <location>
        <begin position="701"/>
        <end position="718"/>
    </location>
</feature>
<evidence type="ECO:0000313" key="4">
    <source>
        <dbReference type="Proteomes" id="UP000008783"/>
    </source>
</evidence>
<dbReference type="KEGG" id="pgr:PGTG_03241"/>
<reference key="1">
    <citation type="submission" date="2007-01" db="EMBL/GenBank/DDBJ databases">
        <title>The Genome Sequence of Puccinia graminis f. sp. tritici Strain CRL 75-36-700-3.</title>
        <authorList>
            <consortium name="The Broad Institute Genome Sequencing Platform"/>
            <person name="Birren B."/>
            <person name="Lander E."/>
            <person name="Galagan J."/>
            <person name="Nusbaum C."/>
            <person name="Devon K."/>
            <person name="Cuomo C."/>
            <person name="Jaffe D."/>
            <person name="Butler J."/>
            <person name="Alvarez P."/>
            <person name="Gnerre S."/>
            <person name="Grabherr M."/>
            <person name="Mauceli E."/>
            <person name="Brockman W."/>
            <person name="Young S."/>
            <person name="LaButti K."/>
            <person name="Sykes S."/>
            <person name="DeCaprio D."/>
            <person name="Crawford M."/>
            <person name="Koehrsen M."/>
            <person name="Engels R."/>
            <person name="Montgomery P."/>
            <person name="Pearson M."/>
            <person name="Howarth C."/>
            <person name="Larson L."/>
            <person name="White J."/>
            <person name="Zeng Q."/>
            <person name="Kodira C."/>
            <person name="Yandava C."/>
            <person name="Alvarado L."/>
            <person name="O'Leary S."/>
            <person name="Szabo L."/>
            <person name="Dean R."/>
            <person name="Schein J."/>
        </authorList>
    </citation>
    <scope>NUCLEOTIDE SEQUENCE</scope>
    <source>
        <strain>CRL 75-36-700-3</strain>
    </source>
</reference>
<dbReference type="InParanoid" id="E3JZ10"/>
<feature type="domain" description="Subtelomeric hrmA-associated cluster protein AFUB-079030/YDR124W-like helical bundle" evidence="2">
    <location>
        <begin position="401"/>
        <end position="512"/>
    </location>
</feature>
<dbReference type="eggNOG" id="ENOG502S0ES">
    <property type="taxonomic scope" value="Eukaryota"/>
</dbReference>
<evidence type="ECO:0000313" key="3">
    <source>
        <dbReference type="EMBL" id="EFP77285.2"/>
    </source>
</evidence>
<gene>
    <name evidence="3" type="ORF">PGTG_03241</name>
</gene>
<dbReference type="OrthoDB" id="2497989at2759"/>
<dbReference type="PANTHER" id="PTHR36102:SF1">
    <property type="entry name" value="YDR124W-LIKE HELICAL BUNDLE DOMAIN-CONTAINING PROTEIN"/>
    <property type="match status" value="1"/>
</dbReference>
<dbReference type="RefSeq" id="XP_003321704.2">
    <property type="nucleotide sequence ID" value="XM_003321656.2"/>
</dbReference>
<name>E3JZ10_PUCGT</name>
<dbReference type="GeneID" id="10537830"/>
<accession>E3JZ10</accession>
<dbReference type="Pfam" id="PF11001">
    <property type="entry name" value="AFUB_07903_YDR124W_hel"/>
    <property type="match status" value="1"/>
</dbReference>
<evidence type="ECO:0000256" key="1">
    <source>
        <dbReference type="SAM" id="MobiDB-lite"/>
    </source>
</evidence>
<dbReference type="VEuPathDB" id="FungiDB:PGTG_03241"/>
<sequence>MLSLSTQTSQWECCDYSKIGTQVIFCGGSLGLGKVYQLKESITHVKPLFLLRAYRVFIDIMPRIPTRTTPYDTPTRQHRHFKNKRDQVLRALGRSSYINGSQFAIMWVSARGETETYASPVLQGLLESEPGQPALFSPEILQRAKEAALKAPPELKVSEICLEHIRKPLPRAEAPPAVSPVQSDSRSALSGKGGVASSSPNQDDPGPPGTAEVEASAIERPPSEEGLVAASSTSDCSMDEPSPFLNGDSALSLHRYEQSDPRLSPKYLSGPPVNLSISPTSPVCSGSREEGAEFLTQDDPKGFEKNYRISGTVTDPISLDSRKIEENKPNCMFQNDILPMESQSAMPEISRPPEALNEEAILSQSRVQEFDHTIKHIEFQPTRDNASNDSPTIISFSSPLSIASFLENKFRQLQQNTCKLVCKAWIKVIEPKKQRKFPYRSGETSKPDWWPRGVVHREPDHLLKPDRIKLMLAVLGAGKVPVGRLELASAEMAAFIPPDKMDVLKDIYTVAKEEERLRSTWPVGVNFVPFQVELSNNSSEVPSKSSGSPQTMNSDVLSASPRMVHHLPNVLNPGEAAVNFLGAVSSDVHPHEEWPTSVLPGYLNSIEHPTSFTQGKPSGFLPGDYNAYVNNMITDCHKPWAMNPGIFQESMTASNQAKRTGRPGQNILENIESLNQGTPATGGYNFPHNLQTSFTHELLSSNMEGGSSKESTSNSATHDQPFFQEFSTPENTAWGNCGMFFDNGVNNECTQNLWRNVTIPSNSFESSKVLSEESYLV</sequence>
<proteinExistence type="predicted"/>
<protein>
    <recommendedName>
        <fullName evidence="2">Subtelomeric hrmA-associated cluster protein AFUB-079030/YDR124W-like helical bundle domain-containing protein</fullName>
    </recommendedName>
</protein>
<dbReference type="Proteomes" id="UP000008783">
    <property type="component" value="Unassembled WGS sequence"/>
</dbReference>
<reference evidence="4" key="2">
    <citation type="journal article" date="2011" name="Proc. Natl. Acad. Sci. U.S.A.">
        <title>Obligate biotrophy features unraveled by the genomic analysis of rust fungi.</title>
        <authorList>
            <person name="Duplessis S."/>
            <person name="Cuomo C.A."/>
            <person name="Lin Y.-C."/>
            <person name="Aerts A."/>
            <person name="Tisserant E."/>
            <person name="Veneault-Fourrey C."/>
            <person name="Joly D.L."/>
            <person name="Hacquard S."/>
            <person name="Amselem J."/>
            <person name="Cantarel B.L."/>
            <person name="Chiu R."/>
            <person name="Coutinho P.M."/>
            <person name="Feau N."/>
            <person name="Field M."/>
            <person name="Frey P."/>
            <person name="Gelhaye E."/>
            <person name="Goldberg J."/>
            <person name="Grabherr M.G."/>
            <person name="Kodira C.D."/>
            <person name="Kohler A."/>
            <person name="Kuees U."/>
            <person name="Lindquist E.A."/>
            <person name="Lucas S.M."/>
            <person name="Mago R."/>
            <person name="Mauceli E."/>
            <person name="Morin E."/>
            <person name="Murat C."/>
            <person name="Pangilinan J.L."/>
            <person name="Park R."/>
            <person name="Pearson M."/>
            <person name="Quesneville H."/>
            <person name="Rouhier N."/>
            <person name="Sakthikumar S."/>
            <person name="Salamov A.A."/>
            <person name="Schmutz J."/>
            <person name="Selles B."/>
            <person name="Shapiro H."/>
            <person name="Tanguay P."/>
            <person name="Tuskan G.A."/>
            <person name="Henrissat B."/>
            <person name="Van de Peer Y."/>
            <person name="Rouze P."/>
            <person name="Ellis J.G."/>
            <person name="Dodds P.N."/>
            <person name="Schein J.E."/>
            <person name="Zhong S."/>
            <person name="Hamelin R.C."/>
            <person name="Grigoriev I.V."/>
            <person name="Szabo L.J."/>
            <person name="Martin F."/>
        </authorList>
    </citation>
    <scope>NUCLEOTIDE SEQUENCE [LARGE SCALE GENOMIC DNA]</scope>
    <source>
        <strain evidence="4">CRL 75-36-700-3 / race SCCL</strain>
    </source>
</reference>
<feature type="region of interest" description="Disordered" evidence="1">
    <location>
        <begin position="172"/>
        <end position="245"/>
    </location>
</feature>
<dbReference type="AlphaFoldDB" id="E3JZ10"/>
<feature type="region of interest" description="Disordered" evidence="1">
    <location>
        <begin position="262"/>
        <end position="287"/>
    </location>
</feature>
<dbReference type="HOGENOM" id="CLU_385487_0_0_1"/>
<dbReference type="EMBL" id="DS178267">
    <property type="protein sequence ID" value="EFP77285.2"/>
    <property type="molecule type" value="Genomic_DNA"/>
</dbReference>
<dbReference type="PANTHER" id="PTHR36102">
    <property type="entry name" value="CHROMOSOME 10, WHOLE GENOME SHOTGUN SEQUENCE"/>
    <property type="match status" value="1"/>
</dbReference>